<dbReference type="PANTHER" id="PTHR45339">
    <property type="entry name" value="HYBRID SIGNAL TRANSDUCTION HISTIDINE KINASE J"/>
    <property type="match status" value="1"/>
</dbReference>
<dbReference type="InterPro" id="IPR011006">
    <property type="entry name" value="CheY-like_superfamily"/>
</dbReference>
<dbReference type="Gene3D" id="3.40.50.2300">
    <property type="match status" value="1"/>
</dbReference>
<keyword evidence="2" id="KW-0902">Two-component regulatory system</keyword>
<dbReference type="Proteomes" id="UP000239504">
    <property type="component" value="Unassembled WGS sequence"/>
</dbReference>
<evidence type="ECO:0000256" key="3">
    <source>
        <dbReference type="PROSITE-ProRule" id="PRU00169"/>
    </source>
</evidence>
<gene>
    <name evidence="5" type="ORF">CW354_00445</name>
</gene>
<dbReference type="Pfam" id="PF00072">
    <property type="entry name" value="Response_reg"/>
    <property type="match status" value="1"/>
</dbReference>
<name>A0A2S7KA77_9PROT</name>
<feature type="modified residue" description="4-aspartylphosphate" evidence="3">
    <location>
        <position position="54"/>
    </location>
</feature>
<proteinExistence type="predicted"/>
<dbReference type="GO" id="GO:0000160">
    <property type="term" value="P:phosphorelay signal transduction system"/>
    <property type="evidence" value="ECO:0007669"/>
    <property type="project" value="UniProtKB-KW"/>
</dbReference>
<evidence type="ECO:0000313" key="6">
    <source>
        <dbReference type="Proteomes" id="UP000239504"/>
    </source>
</evidence>
<dbReference type="PROSITE" id="PS50110">
    <property type="entry name" value="RESPONSE_REGULATORY"/>
    <property type="match status" value="1"/>
</dbReference>
<feature type="domain" description="Response regulatory" evidence="4">
    <location>
        <begin position="5"/>
        <end position="121"/>
    </location>
</feature>
<evidence type="ECO:0000256" key="2">
    <source>
        <dbReference type="ARBA" id="ARBA00023012"/>
    </source>
</evidence>
<accession>A0A2S7KA77</accession>
<evidence type="ECO:0000256" key="1">
    <source>
        <dbReference type="ARBA" id="ARBA00022553"/>
    </source>
</evidence>
<protein>
    <submittedName>
        <fullName evidence="5">Two-component system response regulator</fullName>
    </submittedName>
</protein>
<evidence type="ECO:0000259" key="4">
    <source>
        <dbReference type="PROSITE" id="PS50110"/>
    </source>
</evidence>
<dbReference type="EMBL" id="PJCH01000001">
    <property type="protein sequence ID" value="PQA89381.1"/>
    <property type="molecule type" value="Genomic_DNA"/>
</dbReference>
<sequence length="123" mass="13918">MRALKILIADDNADGRAILERYLKRKGCEAVFVADGKACLERALSEDFDVVLLDMNMPVMDGWRAAEQIRAQKTYEELPIIAFTAYAMRGDREKCLDAGCTDYLSKPIDFAQLSQMLEKHVRA</sequence>
<comment type="caution">
    <text evidence="5">The sequence shown here is derived from an EMBL/GenBank/DDBJ whole genome shotgun (WGS) entry which is preliminary data.</text>
</comment>
<keyword evidence="1 3" id="KW-0597">Phosphoprotein</keyword>
<dbReference type="OrthoDB" id="9800897at2"/>
<dbReference type="RefSeq" id="WP_104828083.1">
    <property type="nucleotide sequence ID" value="NZ_PJCH01000001.1"/>
</dbReference>
<keyword evidence="6" id="KW-1185">Reference proteome</keyword>
<dbReference type="PANTHER" id="PTHR45339:SF1">
    <property type="entry name" value="HYBRID SIGNAL TRANSDUCTION HISTIDINE KINASE J"/>
    <property type="match status" value="1"/>
</dbReference>
<dbReference type="SUPFAM" id="SSF52172">
    <property type="entry name" value="CheY-like"/>
    <property type="match status" value="1"/>
</dbReference>
<dbReference type="InterPro" id="IPR001789">
    <property type="entry name" value="Sig_transdc_resp-reg_receiver"/>
</dbReference>
<dbReference type="AlphaFoldDB" id="A0A2S7KA77"/>
<dbReference type="CDD" id="cd17546">
    <property type="entry name" value="REC_hyHK_CKI1_RcsC-like"/>
    <property type="match status" value="1"/>
</dbReference>
<organism evidence="5 6">
    <name type="scientific">Hyphococcus luteus</name>
    <dbReference type="NCBI Taxonomy" id="2058213"/>
    <lineage>
        <taxon>Bacteria</taxon>
        <taxon>Pseudomonadati</taxon>
        <taxon>Pseudomonadota</taxon>
        <taxon>Alphaproteobacteria</taxon>
        <taxon>Parvularculales</taxon>
        <taxon>Parvularculaceae</taxon>
        <taxon>Hyphococcus</taxon>
    </lineage>
</organism>
<dbReference type="SMART" id="SM00448">
    <property type="entry name" value="REC"/>
    <property type="match status" value="1"/>
</dbReference>
<evidence type="ECO:0000313" key="5">
    <source>
        <dbReference type="EMBL" id="PQA89381.1"/>
    </source>
</evidence>
<reference evidence="5 6" key="1">
    <citation type="submission" date="2017-12" db="EMBL/GenBank/DDBJ databases">
        <authorList>
            <person name="Hurst M.R.H."/>
        </authorList>
    </citation>
    <scope>NUCLEOTIDE SEQUENCE [LARGE SCALE GENOMIC DNA]</scope>
    <source>
        <strain evidence="5 6">SY-3-19</strain>
    </source>
</reference>